<keyword evidence="14" id="KW-0408">Iron</keyword>
<dbReference type="RefSeq" id="WP_039725204.1">
    <property type="nucleotide sequence ID" value="NZ_CP036532.1"/>
</dbReference>
<comment type="subcellular location">
    <subcellularLocation>
        <location evidence="3">Membrane</location>
        <topology evidence="3">Multi-pass membrane protein</topology>
    </subcellularLocation>
</comment>
<comment type="cofactor">
    <cofactor evidence="1">
        <name>heme</name>
        <dbReference type="ChEBI" id="CHEBI:30413"/>
    </cofactor>
</comment>
<comment type="subunit">
    <text evidence="5">Part of an enzyme complex containing four subunits: a flavoprotein, an iron-sulfur protein, plus two membrane-anchoring proteins, SdhC and SdhD.</text>
</comment>
<evidence type="ECO:0000256" key="3">
    <source>
        <dbReference type="ARBA" id="ARBA00004141"/>
    </source>
</evidence>
<keyword evidence="8" id="KW-0816">Tricarboxylic acid cycle</keyword>
<feature type="transmembrane region" description="Helical" evidence="16">
    <location>
        <begin position="30"/>
        <end position="49"/>
    </location>
</feature>
<evidence type="ECO:0000256" key="5">
    <source>
        <dbReference type="ARBA" id="ARBA00011558"/>
    </source>
</evidence>
<dbReference type="Proteomes" id="UP000293719">
    <property type="component" value="Chromosome"/>
</dbReference>
<feature type="transmembrane region" description="Helical" evidence="16">
    <location>
        <begin position="55"/>
        <end position="77"/>
    </location>
</feature>
<evidence type="ECO:0000256" key="1">
    <source>
        <dbReference type="ARBA" id="ARBA00001971"/>
    </source>
</evidence>
<organism evidence="17 18">
    <name type="scientific">Roseitalea porphyridii</name>
    <dbReference type="NCBI Taxonomy" id="1852022"/>
    <lineage>
        <taxon>Bacteria</taxon>
        <taxon>Pseudomonadati</taxon>
        <taxon>Pseudomonadota</taxon>
        <taxon>Alphaproteobacteria</taxon>
        <taxon>Hyphomicrobiales</taxon>
        <taxon>Ahrensiaceae</taxon>
        <taxon>Roseitalea</taxon>
    </lineage>
</organism>
<dbReference type="SUPFAM" id="SSF81343">
    <property type="entry name" value="Fumarate reductase respiratory complex transmembrane subunits"/>
    <property type="match status" value="1"/>
</dbReference>
<sequence>MSIMTPLKRARGLGSAKDGTEHFWRQRLTGLANVPLLIAFVFILMSLVGRDHASVTAAFGNPFVAVVMLAVVVSALYHAKLGMQVIIEDYFHGEALKFTLLFANIAFTIIVALTAIFAILKMGFGS</sequence>
<keyword evidence="11" id="KW-0479">Metal-binding</keyword>
<evidence type="ECO:0000256" key="6">
    <source>
        <dbReference type="ARBA" id="ARBA00019425"/>
    </source>
</evidence>
<dbReference type="InterPro" id="IPR014312">
    <property type="entry name" value="Succ_DH_anchor"/>
</dbReference>
<evidence type="ECO:0000256" key="8">
    <source>
        <dbReference type="ARBA" id="ARBA00022532"/>
    </source>
</evidence>
<name>A0A4P6V3P3_9HYPH</name>
<evidence type="ECO:0000256" key="7">
    <source>
        <dbReference type="ARBA" id="ARBA00022448"/>
    </source>
</evidence>
<dbReference type="GO" id="GO:0016020">
    <property type="term" value="C:membrane"/>
    <property type="evidence" value="ECO:0007669"/>
    <property type="project" value="UniProtKB-SubCell"/>
</dbReference>
<proteinExistence type="predicted"/>
<keyword evidence="13 16" id="KW-1133">Transmembrane helix</keyword>
<evidence type="ECO:0000256" key="11">
    <source>
        <dbReference type="ARBA" id="ARBA00022723"/>
    </source>
</evidence>
<evidence type="ECO:0000313" key="17">
    <source>
        <dbReference type="EMBL" id="QBK32062.1"/>
    </source>
</evidence>
<dbReference type="UniPathway" id="UPA00223"/>
<dbReference type="AlphaFoldDB" id="A0A4P6V3P3"/>
<protein>
    <recommendedName>
        <fullName evidence="6">Succinate dehydrogenase hydrophobic membrane anchor subunit</fullName>
    </recommendedName>
</protein>
<keyword evidence="10 16" id="KW-0812">Transmembrane</keyword>
<evidence type="ECO:0000256" key="15">
    <source>
        <dbReference type="ARBA" id="ARBA00023136"/>
    </source>
</evidence>
<dbReference type="EMBL" id="CP036532">
    <property type="protein sequence ID" value="QBK32062.1"/>
    <property type="molecule type" value="Genomic_DNA"/>
</dbReference>
<evidence type="ECO:0000256" key="14">
    <source>
        <dbReference type="ARBA" id="ARBA00023004"/>
    </source>
</evidence>
<feature type="transmembrane region" description="Helical" evidence="16">
    <location>
        <begin position="98"/>
        <end position="120"/>
    </location>
</feature>
<evidence type="ECO:0000256" key="2">
    <source>
        <dbReference type="ARBA" id="ARBA00004050"/>
    </source>
</evidence>
<dbReference type="InterPro" id="IPR034804">
    <property type="entry name" value="SQR/QFR_C/D"/>
</dbReference>
<dbReference type="GO" id="GO:0006099">
    <property type="term" value="P:tricarboxylic acid cycle"/>
    <property type="evidence" value="ECO:0007669"/>
    <property type="project" value="UniProtKB-UniPathway"/>
</dbReference>
<evidence type="ECO:0000313" key="18">
    <source>
        <dbReference type="Proteomes" id="UP000293719"/>
    </source>
</evidence>
<keyword evidence="18" id="KW-1185">Reference proteome</keyword>
<dbReference type="GO" id="GO:0020037">
    <property type="term" value="F:heme binding"/>
    <property type="evidence" value="ECO:0007669"/>
    <property type="project" value="InterPro"/>
</dbReference>
<keyword evidence="12" id="KW-0249">Electron transport</keyword>
<evidence type="ECO:0000256" key="10">
    <source>
        <dbReference type="ARBA" id="ARBA00022692"/>
    </source>
</evidence>
<comment type="pathway">
    <text evidence="4">Carbohydrate metabolism; tricarboxylic acid cycle.</text>
</comment>
<dbReference type="KEGG" id="rpod:E0E05_16620"/>
<dbReference type="OrthoDB" id="9809280at2"/>
<keyword evidence="9" id="KW-0349">Heme</keyword>
<keyword evidence="15 16" id="KW-0472">Membrane</keyword>
<dbReference type="InterPro" id="IPR000701">
    <property type="entry name" value="SuccDH_FuR_B_TM-su"/>
</dbReference>
<gene>
    <name evidence="17" type="primary">sdhD</name>
    <name evidence="17" type="ORF">E0E05_16620</name>
</gene>
<dbReference type="NCBIfam" id="TIGR02968">
    <property type="entry name" value="succ_dehyd_anc"/>
    <property type="match status" value="1"/>
</dbReference>
<keyword evidence="7" id="KW-0813">Transport</keyword>
<dbReference type="Gene3D" id="1.20.1300.10">
    <property type="entry name" value="Fumarate reductase/succinate dehydrogenase, transmembrane subunit"/>
    <property type="match status" value="1"/>
</dbReference>
<dbReference type="CDD" id="cd03495">
    <property type="entry name" value="SQR_TypeC_SdhD_like"/>
    <property type="match status" value="1"/>
</dbReference>
<comment type="function">
    <text evidence="2">Membrane-anchoring subunit of succinate dehydrogenase (SDH).</text>
</comment>
<accession>A0A4P6V3P3</accession>
<evidence type="ECO:0000256" key="9">
    <source>
        <dbReference type="ARBA" id="ARBA00022617"/>
    </source>
</evidence>
<evidence type="ECO:0000256" key="12">
    <source>
        <dbReference type="ARBA" id="ARBA00022982"/>
    </source>
</evidence>
<dbReference type="Pfam" id="PF01127">
    <property type="entry name" value="Sdh_cyt"/>
    <property type="match status" value="1"/>
</dbReference>
<evidence type="ECO:0000256" key="13">
    <source>
        <dbReference type="ARBA" id="ARBA00022989"/>
    </source>
</evidence>
<evidence type="ECO:0000256" key="16">
    <source>
        <dbReference type="SAM" id="Phobius"/>
    </source>
</evidence>
<evidence type="ECO:0000256" key="4">
    <source>
        <dbReference type="ARBA" id="ARBA00005163"/>
    </source>
</evidence>
<reference evidence="17 18" key="1">
    <citation type="journal article" date="2017" name="Int. J. Syst. Evol. Microbiol.">
        <title>Roseitalea porphyridii gen. nov., sp. nov., isolated from a red alga, and reclassification of Hoeflea suaedae Chung et al. 2013 as Pseudohoeflea suaedae gen. nov., comb. nov.</title>
        <authorList>
            <person name="Hyeon J.W."/>
            <person name="Jeong S.E."/>
            <person name="Baek K."/>
            <person name="Jeon C.O."/>
        </authorList>
    </citation>
    <scope>NUCLEOTIDE SEQUENCE [LARGE SCALE GENOMIC DNA]</scope>
    <source>
        <strain evidence="17 18">MA7-20</strain>
    </source>
</reference>
<dbReference type="GO" id="GO:0046872">
    <property type="term" value="F:metal ion binding"/>
    <property type="evidence" value="ECO:0007669"/>
    <property type="project" value="UniProtKB-KW"/>
</dbReference>
<dbReference type="GeneID" id="90768929"/>